<gene>
    <name evidence="2" type="ORF">Rhe02_74070</name>
</gene>
<proteinExistence type="predicted"/>
<evidence type="ECO:0000313" key="3">
    <source>
        <dbReference type="Proteomes" id="UP000612899"/>
    </source>
</evidence>
<protein>
    <submittedName>
        <fullName evidence="2">Uncharacterized protein</fullName>
    </submittedName>
</protein>
<evidence type="ECO:0000256" key="1">
    <source>
        <dbReference type="SAM" id="MobiDB-lite"/>
    </source>
</evidence>
<organism evidence="2 3">
    <name type="scientific">Rhizocola hellebori</name>
    <dbReference type="NCBI Taxonomy" id="1392758"/>
    <lineage>
        <taxon>Bacteria</taxon>
        <taxon>Bacillati</taxon>
        <taxon>Actinomycetota</taxon>
        <taxon>Actinomycetes</taxon>
        <taxon>Micromonosporales</taxon>
        <taxon>Micromonosporaceae</taxon>
        <taxon>Rhizocola</taxon>
    </lineage>
</organism>
<evidence type="ECO:0000313" key="2">
    <source>
        <dbReference type="EMBL" id="GIH09340.1"/>
    </source>
</evidence>
<feature type="compositionally biased region" description="Basic residues" evidence="1">
    <location>
        <begin position="1"/>
        <end position="10"/>
    </location>
</feature>
<dbReference type="RefSeq" id="WP_203913077.1">
    <property type="nucleotide sequence ID" value="NZ_BONY01000066.1"/>
</dbReference>
<dbReference type="Proteomes" id="UP000612899">
    <property type="component" value="Unassembled WGS sequence"/>
</dbReference>
<dbReference type="AlphaFoldDB" id="A0A8J3VK32"/>
<accession>A0A8J3VK32</accession>
<name>A0A8J3VK32_9ACTN</name>
<keyword evidence="3" id="KW-1185">Reference proteome</keyword>
<reference evidence="2" key="1">
    <citation type="submission" date="2021-01" db="EMBL/GenBank/DDBJ databases">
        <title>Whole genome shotgun sequence of Rhizocola hellebori NBRC 109834.</title>
        <authorList>
            <person name="Komaki H."/>
            <person name="Tamura T."/>
        </authorList>
    </citation>
    <scope>NUCLEOTIDE SEQUENCE</scope>
    <source>
        <strain evidence="2">NBRC 109834</strain>
    </source>
</reference>
<feature type="region of interest" description="Disordered" evidence="1">
    <location>
        <begin position="1"/>
        <end position="22"/>
    </location>
</feature>
<comment type="caution">
    <text evidence="2">The sequence shown here is derived from an EMBL/GenBank/DDBJ whole genome shotgun (WGS) entry which is preliminary data.</text>
</comment>
<sequence length="85" mass="9714">MDHRYSRRQAARGSRPDATDDGSSWYLLKMVSHMRLTYQIKLLTFAAAESGALLIIRVPRACHVSDSLRDFLSAHKARVKLERVD</sequence>
<dbReference type="EMBL" id="BONY01000066">
    <property type="protein sequence ID" value="GIH09340.1"/>
    <property type="molecule type" value="Genomic_DNA"/>
</dbReference>